<reference evidence="1 2" key="1">
    <citation type="submission" date="2022-09" db="EMBL/GenBank/DDBJ databases">
        <authorList>
            <person name="Palmer J.M."/>
        </authorList>
    </citation>
    <scope>NUCLEOTIDE SEQUENCE [LARGE SCALE GENOMIC DNA]</scope>
    <source>
        <strain evidence="1 2">DSM 7382</strain>
    </source>
</reference>
<gene>
    <name evidence="1" type="ORF">QCA50_016545</name>
</gene>
<dbReference type="Proteomes" id="UP001385951">
    <property type="component" value="Unassembled WGS sequence"/>
</dbReference>
<name>A0AAW0FUA8_9APHY</name>
<accession>A0AAW0FUA8</accession>
<evidence type="ECO:0008006" key="3">
    <source>
        <dbReference type="Google" id="ProtNLM"/>
    </source>
</evidence>
<comment type="caution">
    <text evidence="1">The sequence shown here is derived from an EMBL/GenBank/DDBJ whole genome shotgun (WGS) entry which is preliminary data.</text>
</comment>
<dbReference type="AlphaFoldDB" id="A0AAW0FUA8"/>
<proteinExistence type="predicted"/>
<evidence type="ECO:0000313" key="1">
    <source>
        <dbReference type="EMBL" id="KAK7680305.1"/>
    </source>
</evidence>
<keyword evidence="2" id="KW-1185">Reference proteome</keyword>
<evidence type="ECO:0000313" key="2">
    <source>
        <dbReference type="Proteomes" id="UP001385951"/>
    </source>
</evidence>
<organism evidence="1 2">
    <name type="scientific">Cerrena zonata</name>
    <dbReference type="NCBI Taxonomy" id="2478898"/>
    <lineage>
        <taxon>Eukaryota</taxon>
        <taxon>Fungi</taxon>
        <taxon>Dikarya</taxon>
        <taxon>Basidiomycota</taxon>
        <taxon>Agaricomycotina</taxon>
        <taxon>Agaricomycetes</taxon>
        <taxon>Polyporales</taxon>
        <taxon>Cerrenaceae</taxon>
        <taxon>Cerrena</taxon>
    </lineage>
</organism>
<protein>
    <recommendedName>
        <fullName evidence="3">Protein kinase domain-containing protein</fullName>
    </recommendedName>
</protein>
<sequence>MPGLASDSFPLPLDLFSSVTIYGITDSADGQPVPFTMKRDISFPHQMFHFAKPTEKVWEHSMQPHPVPTNGLHLELELGDLIGHGTAGHVYAVRVVRVSSSGNEDTGSLHTHIDVQLPELCIKLAEPHRTRGSAREAWFYEQLRLEGLEGVTSPGFYGFFTSTCDHTRVVPWRTDEWSFKTEEDLDLFESEDPLMHMETVGSEPYEDDDRWFDDELGSHQNSKWLDFRSSRSDPLVSILLLEKLGETLHSLYKIEDCSFIKDADQVLEDIVWKGFYHEDVRYNQFAIAPNPIRCPRHKRTHKVFVLDFELVYRVPPIHNDRDLARWKQYNLMRLNPGLRRK</sequence>
<dbReference type="EMBL" id="JASBNA010000050">
    <property type="protein sequence ID" value="KAK7680305.1"/>
    <property type="molecule type" value="Genomic_DNA"/>
</dbReference>